<reference evidence="1" key="1">
    <citation type="submission" date="2023-10" db="EMBL/GenBank/DDBJ databases">
        <authorList>
            <person name="Rodriguez Cubillos JULIANA M."/>
            <person name="De Vega J."/>
        </authorList>
    </citation>
    <scope>NUCLEOTIDE SEQUENCE</scope>
</reference>
<evidence type="ECO:0000313" key="2">
    <source>
        <dbReference type="Proteomes" id="UP001177021"/>
    </source>
</evidence>
<dbReference type="Proteomes" id="UP001177021">
    <property type="component" value="Unassembled WGS sequence"/>
</dbReference>
<protein>
    <submittedName>
        <fullName evidence="1">Uncharacterized protein</fullName>
    </submittedName>
</protein>
<keyword evidence="2" id="KW-1185">Reference proteome</keyword>
<proteinExistence type="predicted"/>
<sequence>MLLRNPITTTKKFFQKTIKNFKSLFSSDYEKLPKSTSPHNHHLSYPVAANHVMDIDMDMNISNKNGSYVKLSNASPYKEKNQVKKRDVYEKKNNEKRLALQRGKQKDSSLFSNDMKERRYMVEEKLKELEMLDISNVDYVMDIEEVLHYYSRLTCPTYVEIVDRFFMEMYSDQCERF</sequence>
<organism evidence="1 2">
    <name type="scientific">Trifolium pratense</name>
    <name type="common">Red clover</name>
    <dbReference type="NCBI Taxonomy" id="57577"/>
    <lineage>
        <taxon>Eukaryota</taxon>
        <taxon>Viridiplantae</taxon>
        <taxon>Streptophyta</taxon>
        <taxon>Embryophyta</taxon>
        <taxon>Tracheophyta</taxon>
        <taxon>Spermatophyta</taxon>
        <taxon>Magnoliopsida</taxon>
        <taxon>eudicotyledons</taxon>
        <taxon>Gunneridae</taxon>
        <taxon>Pentapetalae</taxon>
        <taxon>rosids</taxon>
        <taxon>fabids</taxon>
        <taxon>Fabales</taxon>
        <taxon>Fabaceae</taxon>
        <taxon>Papilionoideae</taxon>
        <taxon>50 kb inversion clade</taxon>
        <taxon>NPAAA clade</taxon>
        <taxon>Hologalegina</taxon>
        <taxon>IRL clade</taxon>
        <taxon>Trifolieae</taxon>
        <taxon>Trifolium</taxon>
    </lineage>
</organism>
<comment type="caution">
    <text evidence="1">The sequence shown here is derived from an EMBL/GenBank/DDBJ whole genome shotgun (WGS) entry which is preliminary data.</text>
</comment>
<evidence type="ECO:0000313" key="1">
    <source>
        <dbReference type="EMBL" id="CAJ2636834.1"/>
    </source>
</evidence>
<gene>
    <name evidence="1" type="ORF">MILVUS5_LOCUS7278</name>
</gene>
<name>A0ACB0IYG4_TRIPR</name>
<dbReference type="EMBL" id="CASHSV030000013">
    <property type="protein sequence ID" value="CAJ2636834.1"/>
    <property type="molecule type" value="Genomic_DNA"/>
</dbReference>
<accession>A0ACB0IYG4</accession>